<dbReference type="GO" id="GO:0016887">
    <property type="term" value="F:ATP hydrolysis activity"/>
    <property type="evidence" value="ECO:0007669"/>
    <property type="project" value="InterPro"/>
</dbReference>
<feature type="binding site" evidence="13">
    <location>
        <position position="899"/>
    </location>
    <ligand>
        <name>ATP</name>
        <dbReference type="ChEBI" id="CHEBI:30616"/>
    </ligand>
</feature>
<dbReference type="Pfam" id="PF16209">
    <property type="entry name" value="PhoLip_ATPase_N"/>
    <property type="match status" value="1"/>
</dbReference>
<evidence type="ECO:0000259" key="18">
    <source>
        <dbReference type="Pfam" id="PF16212"/>
    </source>
</evidence>
<feature type="binding site" evidence="13">
    <location>
        <position position="624"/>
    </location>
    <ligand>
        <name>ATP</name>
        <dbReference type="ChEBI" id="CHEBI:30616"/>
    </ligand>
</feature>
<evidence type="ECO:0000256" key="2">
    <source>
        <dbReference type="ARBA" id="ARBA00008109"/>
    </source>
</evidence>
<evidence type="ECO:0000256" key="16">
    <source>
        <dbReference type="SAM" id="MobiDB-lite"/>
    </source>
</evidence>
<dbReference type="Pfam" id="PF13246">
    <property type="entry name" value="Cation_ATPase"/>
    <property type="match status" value="1"/>
</dbReference>
<dbReference type="InterPro" id="IPR006539">
    <property type="entry name" value="P-type_ATPase_IV"/>
</dbReference>
<dbReference type="InterPro" id="IPR044492">
    <property type="entry name" value="P_typ_ATPase_HD_dom"/>
</dbReference>
<dbReference type="GO" id="GO:0140326">
    <property type="term" value="F:ATPase-coupled intramembrane lipid transporter activity"/>
    <property type="evidence" value="ECO:0007669"/>
    <property type="project" value="UniProtKB-EC"/>
</dbReference>
<evidence type="ECO:0000256" key="8">
    <source>
        <dbReference type="ARBA" id="ARBA00022967"/>
    </source>
</evidence>
<dbReference type="GO" id="GO:0000287">
    <property type="term" value="F:magnesium ion binding"/>
    <property type="evidence" value="ECO:0007669"/>
    <property type="project" value="UniProtKB-UniRule"/>
</dbReference>
<feature type="binding site" evidence="14">
    <location>
        <position position="919"/>
    </location>
    <ligand>
        <name>Mg(2+)</name>
        <dbReference type="ChEBI" id="CHEBI:18420"/>
    </ligand>
</feature>
<dbReference type="InterPro" id="IPR023298">
    <property type="entry name" value="ATPase_P-typ_TM_dom_sf"/>
</dbReference>
<dbReference type="InterPro" id="IPR023299">
    <property type="entry name" value="ATPase_P-typ_cyto_dom_N"/>
</dbReference>
<dbReference type="SUPFAM" id="SSF56784">
    <property type="entry name" value="HAD-like"/>
    <property type="match status" value="1"/>
</dbReference>
<feature type="domain" description="P-type ATPase N-terminal" evidence="17">
    <location>
        <begin position="171"/>
        <end position="225"/>
    </location>
</feature>
<keyword evidence="6 13" id="KW-0067">ATP-binding</keyword>
<feature type="transmembrane region" description="Helical" evidence="15">
    <location>
        <begin position="1147"/>
        <end position="1170"/>
    </location>
</feature>
<reference evidence="20" key="1">
    <citation type="journal article" date="2006" name="PLoS Biol.">
        <title>Macronuclear genome sequence of the ciliate Tetrahymena thermophila, a model eukaryote.</title>
        <authorList>
            <person name="Eisen J.A."/>
            <person name="Coyne R.S."/>
            <person name="Wu M."/>
            <person name="Wu D."/>
            <person name="Thiagarajan M."/>
            <person name="Wortman J.R."/>
            <person name="Badger J.H."/>
            <person name="Ren Q."/>
            <person name="Amedeo P."/>
            <person name="Jones K.M."/>
            <person name="Tallon L.J."/>
            <person name="Delcher A.L."/>
            <person name="Salzberg S.L."/>
            <person name="Silva J.C."/>
            <person name="Haas B.J."/>
            <person name="Majoros W.H."/>
            <person name="Farzad M."/>
            <person name="Carlton J.M."/>
            <person name="Smith R.K. Jr."/>
            <person name="Garg J."/>
            <person name="Pearlman R.E."/>
            <person name="Karrer K.M."/>
            <person name="Sun L."/>
            <person name="Manning G."/>
            <person name="Elde N.C."/>
            <person name="Turkewitz A.P."/>
            <person name="Asai D.J."/>
            <person name="Wilkes D.E."/>
            <person name="Wang Y."/>
            <person name="Cai H."/>
            <person name="Collins K."/>
            <person name="Stewart B.A."/>
            <person name="Lee S.R."/>
            <person name="Wilamowska K."/>
            <person name="Weinberg Z."/>
            <person name="Ruzzo W.L."/>
            <person name="Wloga D."/>
            <person name="Gaertig J."/>
            <person name="Frankel J."/>
            <person name="Tsao C.-C."/>
            <person name="Gorovsky M.A."/>
            <person name="Keeling P.J."/>
            <person name="Waller R.F."/>
            <person name="Patron N.J."/>
            <person name="Cherry J.M."/>
            <person name="Stover N.A."/>
            <person name="Krieger C.J."/>
            <person name="del Toro C."/>
            <person name="Ryder H.F."/>
            <person name="Williamson S.C."/>
            <person name="Barbeau R.A."/>
            <person name="Hamilton E.P."/>
            <person name="Orias E."/>
        </authorList>
    </citation>
    <scope>NUCLEOTIDE SEQUENCE [LARGE SCALE GENOMIC DNA]</scope>
    <source>
        <strain evidence="20">SB210</strain>
    </source>
</reference>
<dbReference type="GO" id="GO:0006890">
    <property type="term" value="P:retrograde vesicle-mediated transport, Golgi to endoplasmic reticulum"/>
    <property type="evidence" value="ECO:0007669"/>
    <property type="project" value="TreeGrafter"/>
</dbReference>
<dbReference type="PANTHER" id="PTHR24092">
    <property type="entry name" value="PROBABLE PHOSPHOLIPID-TRANSPORTING ATPASE"/>
    <property type="match status" value="1"/>
</dbReference>
<keyword evidence="20" id="KW-1185">Reference proteome</keyword>
<dbReference type="STRING" id="312017.I7MAN3"/>
<keyword evidence="10 15" id="KW-0472">Membrane</keyword>
<feature type="compositionally biased region" description="Low complexity" evidence="16">
    <location>
        <begin position="58"/>
        <end position="73"/>
    </location>
</feature>
<dbReference type="SFLD" id="SFLDF00027">
    <property type="entry name" value="p-type_atpase"/>
    <property type="match status" value="1"/>
</dbReference>
<dbReference type="EC" id="7.6.2.1" evidence="15"/>
<dbReference type="GeneID" id="7830706"/>
<dbReference type="GO" id="GO:0005524">
    <property type="term" value="F:ATP binding"/>
    <property type="evidence" value="ECO:0007669"/>
    <property type="project" value="UniProtKB-UniRule"/>
</dbReference>
<dbReference type="InterPro" id="IPR023214">
    <property type="entry name" value="HAD_sf"/>
</dbReference>
<comment type="cofactor">
    <cofactor evidence="14">
        <name>Mg(2+)</name>
        <dbReference type="ChEBI" id="CHEBI:18420"/>
    </cofactor>
</comment>
<organism evidence="19 20">
    <name type="scientific">Tetrahymena thermophila (strain SB210)</name>
    <dbReference type="NCBI Taxonomy" id="312017"/>
    <lineage>
        <taxon>Eukaryota</taxon>
        <taxon>Sar</taxon>
        <taxon>Alveolata</taxon>
        <taxon>Ciliophora</taxon>
        <taxon>Intramacronucleata</taxon>
        <taxon>Oligohymenophorea</taxon>
        <taxon>Hymenostomatida</taxon>
        <taxon>Tetrahymenina</taxon>
        <taxon>Tetrahymenidae</taxon>
        <taxon>Tetrahymena</taxon>
    </lineage>
</organism>
<evidence type="ECO:0000313" key="20">
    <source>
        <dbReference type="Proteomes" id="UP000009168"/>
    </source>
</evidence>
<feature type="transmembrane region" description="Helical" evidence="15">
    <location>
        <begin position="1115"/>
        <end position="1135"/>
    </location>
</feature>
<gene>
    <name evidence="19" type="ORF">TTHERM_00684740</name>
</gene>
<comment type="similarity">
    <text evidence="2 15">Belongs to the cation transport ATPase (P-type) (TC 3.A.3) family. Type IV subfamily.</text>
</comment>
<dbReference type="GO" id="GO:0005802">
    <property type="term" value="C:trans-Golgi network"/>
    <property type="evidence" value="ECO:0007669"/>
    <property type="project" value="TreeGrafter"/>
</dbReference>
<keyword evidence="3 15" id="KW-0812">Transmembrane</keyword>
<feature type="active site" description="4-aspartylphosphate intermediate" evidence="12">
    <location>
        <position position="520"/>
    </location>
</feature>
<dbReference type="RefSeq" id="XP_001025175.2">
    <property type="nucleotide sequence ID" value="XM_001025175.2"/>
</dbReference>
<feature type="region of interest" description="Disordered" evidence="16">
    <location>
        <begin position="36"/>
        <end position="94"/>
    </location>
</feature>
<keyword evidence="4 14" id="KW-0479">Metal-binding</keyword>
<comment type="catalytic activity">
    <reaction evidence="11 15">
        <text>ATP + H2O + phospholipidSide 1 = ADP + phosphate + phospholipidSide 2.</text>
        <dbReference type="EC" id="7.6.2.1"/>
    </reaction>
</comment>
<feature type="binding site" evidence="14">
    <location>
        <position position="923"/>
    </location>
    <ligand>
        <name>Mg(2+)</name>
        <dbReference type="ChEBI" id="CHEBI:18420"/>
    </ligand>
</feature>
<keyword evidence="5 13" id="KW-0547">Nucleotide-binding</keyword>
<feature type="binding site" evidence="13">
    <location>
        <position position="922"/>
    </location>
    <ligand>
        <name>ATP</name>
        <dbReference type="ChEBI" id="CHEBI:30616"/>
    </ligand>
</feature>
<dbReference type="Proteomes" id="UP000009168">
    <property type="component" value="Unassembled WGS sequence"/>
</dbReference>
<feature type="binding site" evidence="13">
    <location>
        <position position="666"/>
    </location>
    <ligand>
        <name>ATP</name>
        <dbReference type="ChEBI" id="CHEBI:30616"/>
    </ligand>
</feature>
<dbReference type="Gene3D" id="3.40.1110.10">
    <property type="entry name" value="Calcium-transporting ATPase, cytoplasmic domain N"/>
    <property type="match status" value="1"/>
</dbReference>
<feature type="binding site" evidence="13">
    <location>
        <position position="522"/>
    </location>
    <ligand>
        <name>ATP</name>
        <dbReference type="ChEBI" id="CHEBI:30616"/>
    </ligand>
</feature>
<name>I7MAN3_TETTS</name>
<dbReference type="InParanoid" id="I7MAN3"/>
<keyword evidence="8 15" id="KW-1278">Translocase</keyword>
<dbReference type="InterPro" id="IPR001757">
    <property type="entry name" value="P_typ_ATPase"/>
</dbReference>
<keyword evidence="7 14" id="KW-0460">Magnesium</keyword>
<dbReference type="EMBL" id="GG662435">
    <property type="protein sequence ID" value="EAS04930.2"/>
    <property type="molecule type" value="Genomic_DNA"/>
</dbReference>
<dbReference type="InterPro" id="IPR032630">
    <property type="entry name" value="P_typ_ATPase_c"/>
</dbReference>
<feature type="transmembrane region" description="Helical" evidence="15">
    <location>
        <begin position="220"/>
        <end position="238"/>
    </location>
</feature>
<feature type="binding site" evidence="13">
    <location>
        <position position="721"/>
    </location>
    <ligand>
        <name>ATP</name>
        <dbReference type="ChEBI" id="CHEBI:30616"/>
    </ligand>
</feature>
<evidence type="ECO:0000256" key="13">
    <source>
        <dbReference type="PIRSR" id="PIRSR606539-2"/>
    </source>
</evidence>
<dbReference type="GO" id="GO:0045332">
    <property type="term" value="P:phospholipid translocation"/>
    <property type="evidence" value="ECO:0007669"/>
    <property type="project" value="TreeGrafter"/>
</dbReference>
<feature type="transmembrane region" description="Helical" evidence="15">
    <location>
        <begin position="185"/>
        <end position="208"/>
    </location>
</feature>
<feature type="binding site" evidence="13">
    <location>
        <position position="923"/>
    </location>
    <ligand>
        <name>ATP</name>
        <dbReference type="ChEBI" id="CHEBI:30616"/>
    </ligand>
</feature>
<dbReference type="SUPFAM" id="SSF81665">
    <property type="entry name" value="Calcium ATPase, transmembrane domain M"/>
    <property type="match status" value="1"/>
</dbReference>
<feature type="transmembrane region" description="Helical" evidence="15">
    <location>
        <begin position="461"/>
        <end position="480"/>
    </location>
</feature>
<dbReference type="InterPro" id="IPR032631">
    <property type="entry name" value="P-type_ATPase_N"/>
</dbReference>
<feature type="domain" description="P-type ATPase C-terminal" evidence="18">
    <location>
        <begin position="946"/>
        <end position="1177"/>
    </location>
</feature>
<evidence type="ECO:0000256" key="6">
    <source>
        <dbReference type="ARBA" id="ARBA00022840"/>
    </source>
</evidence>
<evidence type="ECO:0000256" key="15">
    <source>
        <dbReference type="RuleBase" id="RU362033"/>
    </source>
</evidence>
<feature type="binding site" evidence="13">
    <location>
        <position position="809"/>
    </location>
    <ligand>
        <name>ATP</name>
        <dbReference type="ChEBI" id="CHEBI:30616"/>
    </ligand>
</feature>
<dbReference type="Gene3D" id="2.70.150.10">
    <property type="entry name" value="Calcium-transporting ATPase, cytoplasmic transduction domain A"/>
    <property type="match status" value="1"/>
</dbReference>
<dbReference type="NCBIfam" id="TIGR01652">
    <property type="entry name" value="ATPase-Plipid"/>
    <property type="match status" value="1"/>
</dbReference>
<dbReference type="SFLD" id="SFLDS00003">
    <property type="entry name" value="Haloacid_Dehalogenase"/>
    <property type="match status" value="1"/>
</dbReference>
<protein>
    <recommendedName>
        <fullName evidence="15">Phospholipid-transporting ATPase</fullName>
        <ecNumber evidence="15">7.6.2.1</ecNumber>
    </recommendedName>
</protein>
<feature type="binding site" evidence="13">
    <location>
        <position position="521"/>
    </location>
    <ligand>
        <name>ATP</name>
        <dbReference type="ChEBI" id="CHEBI:30616"/>
    </ligand>
</feature>
<feature type="binding site" evidence="13">
    <location>
        <position position="520"/>
    </location>
    <ligand>
        <name>ATP</name>
        <dbReference type="ChEBI" id="CHEBI:30616"/>
    </ligand>
</feature>
<dbReference type="PRINTS" id="PR00119">
    <property type="entry name" value="CATATPASE"/>
</dbReference>
<evidence type="ECO:0000256" key="7">
    <source>
        <dbReference type="ARBA" id="ARBA00022842"/>
    </source>
</evidence>
<dbReference type="SUPFAM" id="SSF81653">
    <property type="entry name" value="Calcium ATPase, transduction domain A"/>
    <property type="match status" value="1"/>
</dbReference>
<evidence type="ECO:0000259" key="17">
    <source>
        <dbReference type="Pfam" id="PF16209"/>
    </source>
</evidence>
<dbReference type="FunCoup" id="I7MAN3">
    <property type="interactions" value="105"/>
</dbReference>
<evidence type="ECO:0000256" key="10">
    <source>
        <dbReference type="ARBA" id="ARBA00023136"/>
    </source>
</evidence>
<dbReference type="GO" id="GO:0005768">
    <property type="term" value="C:endosome"/>
    <property type="evidence" value="ECO:0007669"/>
    <property type="project" value="TreeGrafter"/>
</dbReference>
<dbReference type="PANTHER" id="PTHR24092:SF5">
    <property type="entry name" value="PHOSPHOLIPID-TRANSPORTING ATPASE"/>
    <property type="match status" value="1"/>
</dbReference>
<dbReference type="GO" id="GO:0006897">
    <property type="term" value="P:endocytosis"/>
    <property type="evidence" value="ECO:0007669"/>
    <property type="project" value="TreeGrafter"/>
</dbReference>
<feature type="transmembrane region" description="Helical" evidence="15">
    <location>
        <begin position="428"/>
        <end position="449"/>
    </location>
</feature>
<dbReference type="PROSITE" id="PS00154">
    <property type="entry name" value="ATPASE_E1_E2"/>
    <property type="match status" value="1"/>
</dbReference>
<dbReference type="InterPro" id="IPR018303">
    <property type="entry name" value="ATPase_P-typ_P_site"/>
</dbReference>
<dbReference type="GO" id="GO:0005886">
    <property type="term" value="C:plasma membrane"/>
    <property type="evidence" value="ECO:0007669"/>
    <property type="project" value="TreeGrafter"/>
</dbReference>
<evidence type="ECO:0000256" key="1">
    <source>
        <dbReference type="ARBA" id="ARBA00004141"/>
    </source>
</evidence>
<dbReference type="AlphaFoldDB" id="I7MAN3"/>
<comment type="subcellular location">
    <subcellularLocation>
        <location evidence="1 15">Membrane</location>
        <topology evidence="1 15">Multi-pass membrane protein</topology>
    </subcellularLocation>
</comment>
<feature type="compositionally biased region" description="Polar residues" evidence="16">
    <location>
        <begin position="82"/>
        <end position="94"/>
    </location>
</feature>
<evidence type="ECO:0000256" key="12">
    <source>
        <dbReference type="PIRSR" id="PIRSR606539-1"/>
    </source>
</evidence>
<feature type="transmembrane region" description="Helical" evidence="15">
    <location>
        <begin position="1083"/>
        <end position="1103"/>
    </location>
</feature>
<dbReference type="Pfam" id="PF16212">
    <property type="entry name" value="PhoLip_ATPase_C"/>
    <property type="match status" value="1"/>
</dbReference>
<dbReference type="KEGG" id="tet:TTHERM_00684740"/>
<dbReference type="InterPro" id="IPR036412">
    <property type="entry name" value="HAD-like_sf"/>
</dbReference>
<evidence type="ECO:0000256" key="4">
    <source>
        <dbReference type="ARBA" id="ARBA00022723"/>
    </source>
</evidence>
<evidence type="ECO:0000256" key="14">
    <source>
        <dbReference type="PIRSR" id="PIRSR606539-3"/>
    </source>
</evidence>
<feature type="binding site" evidence="14">
    <location>
        <position position="522"/>
    </location>
    <ligand>
        <name>Mg(2+)</name>
        <dbReference type="ChEBI" id="CHEBI:18420"/>
    </ligand>
</feature>
<dbReference type="SFLD" id="SFLDG00002">
    <property type="entry name" value="C1.7:_P-type_atpase_like"/>
    <property type="match status" value="1"/>
</dbReference>
<evidence type="ECO:0000256" key="3">
    <source>
        <dbReference type="ARBA" id="ARBA00022692"/>
    </source>
</evidence>
<feature type="transmembrane region" description="Helical" evidence="15">
    <location>
        <begin position="1007"/>
        <end position="1027"/>
    </location>
</feature>
<evidence type="ECO:0000313" key="19">
    <source>
        <dbReference type="EMBL" id="EAS04930.2"/>
    </source>
</evidence>
<dbReference type="SUPFAM" id="SSF81660">
    <property type="entry name" value="Metal cation-transporting ATPase, ATP-binding domain N"/>
    <property type="match status" value="1"/>
</dbReference>
<feature type="binding site" evidence="13">
    <location>
        <position position="690"/>
    </location>
    <ligand>
        <name>ATP</name>
        <dbReference type="ChEBI" id="CHEBI:30616"/>
    </ligand>
</feature>
<sequence length="1197" mass="138282">MAYKGINGENSYNNKESLIEEQKDVVDQPSLIFRNNSSRAGVRNNKDNNNISLDIEGNKSNSGNSFSSQSKQNQRQKDNSQIKMHNSSQSSSFLTIPRDDTSQIVVNEKYKQNVIRNEQCIHVKEPLLKVRPKQEANYKLTFFQKLKNLIGNPDPQKVERQIYINGDIFPQNYQINQIKNSKYSLLTFLPLVLWNHFQNFMNLLYLIITISQFIYDLKVGYVYTYLSPVIFIVFLVMAREVYDNIKIFVQDSKYNQTVFKVLNYQNQFQEVKIQELKIGQIIELQEGQPAPADLLILYSSNINGNILIKTDHFDGKTKQISRKAINYFQQDIKKRQNDYLQLIDTDGYVEIPPPSANYSQFEATFYLNDGYSKYNEKITIENAIWQNSTVSNGFILGLIIYTGSETKTNMNMKSPRFKIGKFDLEANFLMKIFFLIVIFYSCLIVIIKGNIMSSIRIVIDFIRYLILLCNIIPVCLKINLEMVKIYFTFRINNDPDMEGVNFKDQNIPEELGRVQFLLADKTGTLTKNEMIFNRVALEQATYTHEDMIVMQSIIINQCQRYLEPLANYQLTSSNTQSNDYKFQKRAKEEIFRDLVNAMCICNTVSPGIELISRQSKYLGESQEEVAFVEFAEQLGIKLVTRNEDTIGIENCRENKDYYQILDLFEFSSEKNRMGIIVKHLSSQKIIYYVKGSAREMSELVIESSRKFINEESSNIGSEGIRVMVFAQKQIDQNDYNKWKQAQLNKNINVNMSSPLMRNNIQNASQMFDQFEKDMEFLGIVGVEDQLRDGVQQTIETLTLAGISVWIVSGDSMQTTISAAIQSGIKQNDQHFNIVKKVYDDIDIKAKLMYINSDRNSKKQILVMDGQSLSVAMEVDKKQLVNVCTRAASVLLCECTPQQKHQIIDLIKQYTDYRIAAIGDGANDVGMIQSAHLGIGISDSDNKLAQLAADVTIPEFYYLNQLLLWHGRCYKKAVSLCSFVYQRGLVIAFIELIFVGVFYTITIQIFNAQLLLCYATIFTIFPVLTLVMDSDIDINTCISFPQLYKSALKGRHLNLRTFFSWIWKAVYQATVLMMLIFTFFQRQYFLNIETFVLFELIFTEYFMIFSKIYQIKKIKWIQALFIGISLIIYLLILIFLQPQFDIGNIWTLQTIGILLLIILIALIPMLVIHLLRMKIEPTDDEKVLRSALNRASSEQLSQ</sequence>
<dbReference type="Gene3D" id="3.40.50.1000">
    <property type="entry name" value="HAD superfamily/HAD-like"/>
    <property type="match status" value="1"/>
</dbReference>
<feature type="transmembrane region" description="Helical" evidence="15">
    <location>
        <begin position="1057"/>
        <end position="1077"/>
    </location>
</feature>
<dbReference type="InterPro" id="IPR008250">
    <property type="entry name" value="ATPase_P-typ_transduc_dom_A_sf"/>
</dbReference>
<evidence type="ECO:0000256" key="5">
    <source>
        <dbReference type="ARBA" id="ARBA00022741"/>
    </source>
</evidence>
<evidence type="ECO:0000256" key="11">
    <source>
        <dbReference type="ARBA" id="ARBA00034036"/>
    </source>
</evidence>
<dbReference type="NCBIfam" id="TIGR01494">
    <property type="entry name" value="ATPase_P-type"/>
    <property type="match status" value="1"/>
</dbReference>
<dbReference type="eggNOG" id="KOG0210">
    <property type="taxonomic scope" value="Eukaryota"/>
</dbReference>
<proteinExistence type="inferred from homology"/>
<evidence type="ECO:0000256" key="9">
    <source>
        <dbReference type="ARBA" id="ARBA00022989"/>
    </source>
</evidence>
<feature type="binding site" evidence="13">
    <location>
        <position position="810"/>
    </location>
    <ligand>
        <name>ATP</name>
        <dbReference type="ChEBI" id="CHEBI:30616"/>
    </ligand>
</feature>
<dbReference type="OrthoDB" id="377733at2759"/>
<keyword evidence="9 15" id="KW-1133">Transmembrane helix</keyword>
<feature type="transmembrane region" description="Helical" evidence="15">
    <location>
        <begin position="979"/>
        <end position="1001"/>
    </location>
</feature>
<accession>I7MAN3</accession>
<feature type="binding site" evidence="14">
    <location>
        <position position="520"/>
    </location>
    <ligand>
        <name>Mg(2+)</name>
        <dbReference type="ChEBI" id="CHEBI:18420"/>
    </ligand>
</feature>